<gene>
    <name evidence="1" type="ORF">JG688_00018228</name>
</gene>
<name>A0A8J5IFW3_9STRA</name>
<dbReference type="AlphaFoldDB" id="A0A8J5IFW3"/>
<keyword evidence="2" id="KW-1185">Reference proteome</keyword>
<dbReference type="Proteomes" id="UP000709295">
    <property type="component" value="Unassembled WGS sequence"/>
</dbReference>
<evidence type="ECO:0000313" key="1">
    <source>
        <dbReference type="EMBL" id="KAG6942262.1"/>
    </source>
</evidence>
<dbReference type="EMBL" id="JAENGY010003187">
    <property type="protein sequence ID" value="KAG6942262.1"/>
    <property type="molecule type" value="Genomic_DNA"/>
</dbReference>
<organism evidence="1 2">
    <name type="scientific">Phytophthora aleatoria</name>
    <dbReference type="NCBI Taxonomy" id="2496075"/>
    <lineage>
        <taxon>Eukaryota</taxon>
        <taxon>Sar</taxon>
        <taxon>Stramenopiles</taxon>
        <taxon>Oomycota</taxon>
        <taxon>Peronosporomycetes</taxon>
        <taxon>Peronosporales</taxon>
        <taxon>Peronosporaceae</taxon>
        <taxon>Phytophthora</taxon>
    </lineage>
</organism>
<reference evidence="1" key="1">
    <citation type="submission" date="2021-01" db="EMBL/GenBank/DDBJ databases">
        <title>Phytophthora aleatoria, a newly-described species from Pinus radiata is distinct from Phytophthora cactorum isolates based on comparative genomics.</title>
        <authorList>
            <person name="Mcdougal R."/>
            <person name="Panda P."/>
            <person name="Williams N."/>
            <person name="Studholme D.J."/>
        </authorList>
    </citation>
    <scope>NUCLEOTIDE SEQUENCE</scope>
    <source>
        <strain evidence="1">NZFS 4037</strain>
    </source>
</reference>
<accession>A0A8J5IFW3</accession>
<sequence length="56" mass="6288">MDAGWRRDGVLLTTTPSSVFCAAHTRDSTLKEFQGILKDVTKENELTYYFAAETCV</sequence>
<comment type="caution">
    <text evidence="1">The sequence shown here is derived from an EMBL/GenBank/DDBJ whole genome shotgun (WGS) entry which is preliminary data.</text>
</comment>
<proteinExistence type="predicted"/>
<evidence type="ECO:0000313" key="2">
    <source>
        <dbReference type="Proteomes" id="UP000709295"/>
    </source>
</evidence>
<protein>
    <submittedName>
        <fullName evidence="1">Uncharacterized protein</fullName>
    </submittedName>
</protein>